<dbReference type="EMBL" id="KI913985">
    <property type="protein sequence ID" value="ETV94421.1"/>
    <property type="molecule type" value="Genomic_DNA"/>
</dbReference>
<feature type="region of interest" description="Disordered" evidence="1">
    <location>
        <begin position="48"/>
        <end position="79"/>
    </location>
</feature>
<dbReference type="RefSeq" id="XP_008876736.1">
    <property type="nucleotide sequence ID" value="XM_008878514.1"/>
</dbReference>
<feature type="non-terminal residue" evidence="2">
    <location>
        <position position="1"/>
    </location>
</feature>
<gene>
    <name evidence="2" type="ORF">H310_11746</name>
</gene>
<feature type="region of interest" description="Disordered" evidence="1">
    <location>
        <begin position="103"/>
        <end position="130"/>
    </location>
</feature>
<evidence type="ECO:0000256" key="1">
    <source>
        <dbReference type="SAM" id="MobiDB-lite"/>
    </source>
</evidence>
<dbReference type="VEuPathDB" id="FungiDB:H310_11746"/>
<protein>
    <submittedName>
        <fullName evidence="2">Uncharacterized protein</fullName>
    </submittedName>
</protein>
<dbReference type="AlphaFoldDB" id="A0A024TLE5"/>
<evidence type="ECO:0000313" key="2">
    <source>
        <dbReference type="EMBL" id="ETV94421.1"/>
    </source>
</evidence>
<feature type="compositionally biased region" description="Basic residues" evidence="1">
    <location>
        <begin position="65"/>
        <end position="79"/>
    </location>
</feature>
<feature type="region of interest" description="Disordered" evidence="1">
    <location>
        <begin position="150"/>
        <end position="177"/>
    </location>
</feature>
<dbReference type="GeneID" id="20088796"/>
<organism evidence="2">
    <name type="scientific">Aphanomyces invadans</name>
    <dbReference type="NCBI Taxonomy" id="157072"/>
    <lineage>
        <taxon>Eukaryota</taxon>
        <taxon>Sar</taxon>
        <taxon>Stramenopiles</taxon>
        <taxon>Oomycota</taxon>
        <taxon>Saprolegniomycetes</taxon>
        <taxon>Saprolegniales</taxon>
        <taxon>Verrucalvaceae</taxon>
        <taxon>Aphanomyces</taxon>
    </lineage>
</organism>
<proteinExistence type="predicted"/>
<sequence>AAVVTLVGGSGRAQRVGHGHHLLLPENRVRVRARDTEQAVDAFSGRRLHRRDQRRTLSTGERRGAAPRHHTVHPRHRRARVRVHRRRVVVGPTQLRLVRLHRRTQPRRQRRPALGGAWKQTLPSGRGSKLLTPLGQLGAFVSRECGHRLLGGGSGRDKDGGKQLHGGPGSRKQIQKW</sequence>
<name>A0A024TLE5_9STRA</name>
<accession>A0A024TLE5</accession>
<reference evidence="2" key="1">
    <citation type="submission" date="2013-12" db="EMBL/GenBank/DDBJ databases">
        <title>The Genome Sequence of Aphanomyces invadans NJM9701.</title>
        <authorList>
            <consortium name="The Broad Institute Genomics Platform"/>
            <person name="Russ C."/>
            <person name="Tyler B."/>
            <person name="van West P."/>
            <person name="Dieguez-Uribeondo J."/>
            <person name="Young S.K."/>
            <person name="Zeng Q."/>
            <person name="Gargeya S."/>
            <person name="Fitzgerald M."/>
            <person name="Abouelleil A."/>
            <person name="Alvarado L."/>
            <person name="Chapman S.B."/>
            <person name="Gainer-Dewar J."/>
            <person name="Goldberg J."/>
            <person name="Griggs A."/>
            <person name="Gujja S."/>
            <person name="Hansen M."/>
            <person name="Howarth C."/>
            <person name="Imamovic A."/>
            <person name="Ireland A."/>
            <person name="Larimer J."/>
            <person name="McCowan C."/>
            <person name="Murphy C."/>
            <person name="Pearson M."/>
            <person name="Poon T.W."/>
            <person name="Priest M."/>
            <person name="Roberts A."/>
            <person name="Saif S."/>
            <person name="Shea T."/>
            <person name="Sykes S."/>
            <person name="Wortman J."/>
            <person name="Nusbaum C."/>
            <person name="Birren B."/>
        </authorList>
    </citation>
    <scope>NUCLEOTIDE SEQUENCE [LARGE SCALE GENOMIC DNA]</scope>
    <source>
        <strain evidence="2">NJM9701</strain>
    </source>
</reference>